<gene>
    <name evidence="2" type="ORF">CROE0942_LOCUS17577</name>
</gene>
<name>A0A7S0K9L7_CAFRO</name>
<dbReference type="EMBL" id="HBET01026018">
    <property type="protein sequence ID" value="CAD8573196.1"/>
    <property type="molecule type" value="Transcribed_RNA"/>
</dbReference>
<organism evidence="2">
    <name type="scientific">Cafeteria roenbergensis</name>
    <name type="common">Marine flagellate</name>
    <dbReference type="NCBI Taxonomy" id="33653"/>
    <lineage>
        <taxon>Eukaryota</taxon>
        <taxon>Sar</taxon>
        <taxon>Stramenopiles</taxon>
        <taxon>Bigyra</taxon>
        <taxon>Opalozoa</taxon>
        <taxon>Bicosoecida</taxon>
        <taxon>Cafeteriaceae</taxon>
        <taxon>Cafeteria</taxon>
    </lineage>
</organism>
<keyword evidence="1" id="KW-1133">Transmembrane helix</keyword>
<evidence type="ECO:0000313" key="2">
    <source>
        <dbReference type="EMBL" id="CAD8573196.1"/>
    </source>
</evidence>
<protein>
    <submittedName>
        <fullName evidence="2">Uncharacterized protein</fullName>
    </submittedName>
</protein>
<reference evidence="2" key="1">
    <citation type="submission" date="2021-01" db="EMBL/GenBank/DDBJ databases">
        <authorList>
            <person name="Corre E."/>
            <person name="Pelletier E."/>
            <person name="Niang G."/>
            <person name="Scheremetjew M."/>
            <person name="Finn R."/>
            <person name="Kale V."/>
            <person name="Holt S."/>
            <person name="Cochrane G."/>
            <person name="Meng A."/>
            <person name="Brown T."/>
            <person name="Cohen L."/>
        </authorList>
    </citation>
    <scope>NUCLEOTIDE SEQUENCE</scope>
    <source>
        <strain evidence="2">E4-10</strain>
    </source>
</reference>
<proteinExistence type="predicted"/>
<accession>A0A7S0K9L7</accession>
<feature type="transmembrane region" description="Helical" evidence="1">
    <location>
        <begin position="21"/>
        <end position="48"/>
    </location>
</feature>
<dbReference type="AlphaFoldDB" id="A0A7S0K9L7"/>
<sequence>MGPTSARTSLRRRWGSARPAFSQRCAAIAAGVAVATVLGISLFVAGAARQGGGASSSLAWLKRESTGLRMSYACRSESWAKPEFPEAVLSLAHGDATQRGAELVLMDNSFDSKLPNVTAIVRTYSKDGAQIVVLLQSLLVSALGHVNLNILVINVDSNSREAVTRAVAVVNGLGARPAVRLALEWSFCERPVPSSNFMYGYDATDAALATVLRETTGQPDQGGWLLVTNGDNVYSRFFFSAVKELMHGPAQVISTRFTTNHHREVPGHGNQRNSVLPATYVNSQIDLGSFVTRMSRIRQFGSHFVVGASDRKQLFSADWKFLESLQLEGDEFANIPRVLFSHQ</sequence>
<keyword evidence="1" id="KW-0472">Membrane</keyword>
<keyword evidence="1" id="KW-0812">Transmembrane</keyword>
<evidence type="ECO:0000256" key="1">
    <source>
        <dbReference type="SAM" id="Phobius"/>
    </source>
</evidence>